<dbReference type="Proteomes" id="UP001600941">
    <property type="component" value="Unassembled WGS sequence"/>
</dbReference>
<dbReference type="SUPFAM" id="SSF52540">
    <property type="entry name" value="P-loop containing nucleoside triphosphate hydrolases"/>
    <property type="match status" value="1"/>
</dbReference>
<name>A0ABQ0C0L3_9FIRM</name>
<evidence type="ECO:0000313" key="3">
    <source>
        <dbReference type="Proteomes" id="UP001600941"/>
    </source>
</evidence>
<gene>
    <name evidence="2" type="primary">udk</name>
    <name evidence="2" type="ORF">K340107D12_51490</name>
</gene>
<dbReference type="RefSeq" id="WP_390425323.1">
    <property type="nucleotide sequence ID" value="NZ_BAABZQ010000001.1"/>
</dbReference>
<comment type="caution">
    <text evidence="2">The sequence shown here is derived from an EMBL/GenBank/DDBJ whole genome shotgun (WGS) entry which is preliminary data.</text>
</comment>
<proteinExistence type="predicted"/>
<dbReference type="Gene3D" id="3.40.50.300">
    <property type="entry name" value="P-loop containing nucleotide triphosphate hydrolases"/>
    <property type="match status" value="2"/>
</dbReference>
<feature type="domain" description="Phosphoribulokinase/uridine kinase" evidence="1">
    <location>
        <begin position="88"/>
        <end position="168"/>
    </location>
</feature>
<keyword evidence="3" id="KW-1185">Reference proteome</keyword>
<dbReference type="InterPro" id="IPR027417">
    <property type="entry name" value="P-loop_NTPase"/>
</dbReference>
<reference evidence="2 3" key="1">
    <citation type="submission" date="2024-04" db="EMBL/GenBank/DDBJ databases">
        <title>Defined microbial consortia suppress multidrug-resistant proinflammatory Enterobacteriaceae via ecological control.</title>
        <authorList>
            <person name="Furuichi M."/>
            <person name="Kawaguchi T."/>
            <person name="Pust M."/>
            <person name="Yasuma K."/>
            <person name="Plichta D."/>
            <person name="Hasegawa N."/>
            <person name="Ohya T."/>
            <person name="Bhattarai S."/>
            <person name="Sasajima S."/>
            <person name="Aoto Y."/>
            <person name="Tuganbaev T."/>
            <person name="Yaginuma M."/>
            <person name="Ueda M."/>
            <person name="Okahashi N."/>
            <person name="Amafuji K."/>
            <person name="Kiridooshi Y."/>
            <person name="Sugita K."/>
            <person name="Strazar M."/>
            <person name="Skelly A."/>
            <person name="Suda W."/>
            <person name="Hattori M."/>
            <person name="Nakamoto N."/>
            <person name="Caballero S."/>
            <person name="Norman J."/>
            <person name="Olle B."/>
            <person name="Tanoue T."/>
            <person name="Arita M."/>
            <person name="Bucci V."/>
            <person name="Atarashi K."/>
            <person name="Xavier R."/>
            <person name="Honda K."/>
        </authorList>
    </citation>
    <scope>NUCLEOTIDE SEQUENCE [LARGE SCALE GENOMIC DNA]</scope>
    <source>
        <strain evidence="3">k34-0107-D12</strain>
    </source>
</reference>
<accession>A0ABQ0C0L3</accession>
<organism evidence="2 3">
    <name type="scientific">Blautia parvula</name>
    <dbReference type="NCBI Taxonomy" id="2877527"/>
    <lineage>
        <taxon>Bacteria</taxon>
        <taxon>Bacillati</taxon>
        <taxon>Bacillota</taxon>
        <taxon>Clostridia</taxon>
        <taxon>Lachnospirales</taxon>
        <taxon>Lachnospiraceae</taxon>
        <taxon>Blautia</taxon>
    </lineage>
</organism>
<evidence type="ECO:0000259" key="1">
    <source>
        <dbReference type="Pfam" id="PF00485"/>
    </source>
</evidence>
<dbReference type="InterPro" id="IPR006083">
    <property type="entry name" value="PRK/URK"/>
</dbReference>
<keyword evidence="2" id="KW-0808">Transferase</keyword>
<keyword evidence="2" id="KW-0418">Kinase</keyword>
<dbReference type="PANTHER" id="PTHR10285">
    <property type="entry name" value="URIDINE KINASE"/>
    <property type="match status" value="1"/>
</dbReference>
<dbReference type="EMBL" id="BAABZQ010000001">
    <property type="protein sequence ID" value="GAA6502333.1"/>
    <property type="molecule type" value="Genomic_DNA"/>
</dbReference>
<evidence type="ECO:0000313" key="2">
    <source>
        <dbReference type="EMBL" id="GAA6502333.1"/>
    </source>
</evidence>
<dbReference type="Pfam" id="PF00485">
    <property type="entry name" value="PRK"/>
    <property type="match status" value="1"/>
</dbReference>
<protein>
    <submittedName>
        <fullName evidence="2">Uridine kinase</fullName>
    </submittedName>
</protein>
<dbReference type="PRINTS" id="PR00988">
    <property type="entry name" value="URIDINKINASE"/>
</dbReference>
<sequence length="188" mass="21861">MEKGKALVIGIAGGSASGKTTLCNKLAEILEKESPKVFHMDEYFKPEELRPRVRALTGDREYVDDNHPDTIYLQQLYEDIIRERDCGKTRIILVEGLLTLYDDAICSLLDLKLFVDCRADERILRRLKRNMQNGLSREEITDVYLDTVRYRHDQYVEPSKWRADLILNGATPSRTAMDMIVDYIRKYI</sequence>
<dbReference type="GO" id="GO:0016301">
    <property type="term" value="F:kinase activity"/>
    <property type="evidence" value="ECO:0007669"/>
    <property type="project" value="UniProtKB-KW"/>
</dbReference>